<accession>A0A1G9QC60</accession>
<feature type="region of interest" description="Disordered" evidence="1">
    <location>
        <begin position="30"/>
        <end position="66"/>
    </location>
</feature>
<evidence type="ECO:0000256" key="2">
    <source>
        <dbReference type="SAM" id="SignalP"/>
    </source>
</evidence>
<dbReference type="RefSeq" id="WP_084339795.1">
    <property type="nucleotide sequence ID" value="NZ_FNFD01000048.1"/>
</dbReference>
<dbReference type="OrthoDB" id="6903021at2"/>
<organism evidence="3 4">
    <name type="scientific">Pseudomonas indica</name>
    <dbReference type="NCBI Taxonomy" id="137658"/>
    <lineage>
        <taxon>Bacteria</taxon>
        <taxon>Pseudomonadati</taxon>
        <taxon>Pseudomonadota</taxon>
        <taxon>Gammaproteobacteria</taxon>
        <taxon>Pseudomonadales</taxon>
        <taxon>Pseudomonadaceae</taxon>
        <taxon>Pseudomonas</taxon>
    </lineage>
</organism>
<gene>
    <name evidence="3" type="ORF">SAMN05216186_14810</name>
</gene>
<dbReference type="Proteomes" id="UP000198706">
    <property type="component" value="Unassembled WGS sequence"/>
</dbReference>
<dbReference type="PROSITE" id="PS51257">
    <property type="entry name" value="PROKAR_LIPOPROTEIN"/>
    <property type="match status" value="1"/>
</dbReference>
<evidence type="ECO:0000256" key="1">
    <source>
        <dbReference type="SAM" id="MobiDB-lite"/>
    </source>
</evidence>
<evidence type="ECO:0008006" key="5">
    <source>
        <dbReference type="Google" id="ProtNLM"/>
    </source>
</evidence>
<keyword evidence="4" id="KW-1185">Reference proteome</keyword>
<feature type="compositionally biased region" description="Polar residues" evidence="1">
    <location>
        <begin position="46"/>
        <end position="60"/>
    </location>
</feature>
<sequence>MRYPLLVLMCSIGLIGCSGGSPVTSTCEVISPPPAMGPTEKDNQRIETQSSGDPTAAQDSPEQRCP</sequence>
<feature type="chain" id="PRO_5011718904" description="Secreted protein" evidence="2">
    <location>
        <begin position="21"/>
        <end position="66"/>
    </location>
</feature>
<reference evidence="3 4" key="1">
    <citation type="submission" date="2016-10" db="EMBL/GenBank/DDBJ databases">
        <authorList>
            <person name="de Groot N.N."/>
        </authorList>
    </citation>
    <scope>NUCLEOTIDE SEQUENCE [LARGE SCALE GENOMIC DNA]</scope>
    <source>
        <strain evidence="3 4">JCM 21544</strain>
    </source>
</reference>
<proteinExistence type="predicted"/>
<name>A0A1G9QC60_9PSED</name>
<evidence type="ECO:0000313" key="3">
    <source>
        <dbReference type="EMBL" id="SDM08047.1"/>
    </source>
</evidence>
<evidence type="ECO:0000313" key="4">
    <source>
        <dbReference type="Proteomes" id="UP000198706"/>
    </source>
</evidence>
<feature type="signal peptide" evidence="2">
    <location>
        <begin position="1"/>
        <end position="20"/>
    </location>
</feature>
<protein>
    <recommendedName>
        <fullName evidence="5">Secreted protein</fullName>
    </recommendedName>
</protein>
<keyword evidence="2" id="KW-0732">Signal</keyword>
<dbReference type="AlphaFoldDB" id="A0A1G9QC60"/>
<dbReference type="STRING" id="137658.SAMN05216186_14810"/>
<dbReference type="EMBL" id="FNFD01000048">
    <property type="protein sequence ID" value="SDM08047.1"/>
    <property type="molecule type" value="Genomic_DNA"/>
</dbReference>